<dbReference type="GO" id="GO:0043190">
    <property type="term" value="C:ATP-binding cassette (ABC) transporter complex"/>
    <property type="evidence" value="ECO:0007669"/>
    <property type="project" value="InterPro"/>
</dbReference>
<dbReference type="SUPFAM" id="SSF81345">
    <property type="entry name" value="ABC transporter involved in vitamin B12 uptake, BtuC"/>
    <property type="match status" value="1"/>
</dbReference>
<dbReference type="InterPro" id="IPR037294">
    <property type="entry name" value="ABC_BtuC-like"/>
</dbReference>
<organism evidence="15 16">
    <name type="scientific">Gynuella sunshinyii YC6258</name>
    <dbReference type="NCBI Taxonomy" id="1445510"/>
    <lineage>
        <taxon>Bacteria</taxon>
        <taxon>Pseudomonadati</taxon>
        <taxon>Pseudomonadota</taxon>
        <taxon>Gammaproteobacteria</taxon>
        <taxon>Oceanospirillales</taxon>
        <taxon>Saccharospirillaceae</taxon>
        <taxon>Gynuella</taxon>
    </lineage>
</organism>
<dbReference type="RefSeq" id="WP_044618074.1">
    <property type="nucleotide sequence ID" value="NZ_CP007142.1"/>
</dbReference>
<evidence type="ECO:0000256" key="2">
    <source>
        <dbReference type="ARBA" id="ARBA00004651"/>
    </source>
</evidence>
<feature type="transmembrane region" description="Helical" evidence="14">
    <location>
        <begin position="127"/>
        <end position="145"/>
    </location>
</feature>
<dbReference type="Gene3D" id="1.10.3470.10">
    <property type="entry name" value="ABC transporter involved in vitamin B12 uptake, BtuC"/>
    <property type="match status" value="1"/>
</dbReference>
<evidence type="ECO:0000256" key="12">
    <source>
        <dbReference type="ARBA" id="ARBA00040080"/>
    </source>
</evidence>
<dbReference type="Pfam" id="PF00950">
    <property type="entry name" value="ABC-3"/>
    <property type="match status" value="1"/>
</dbReference>
<dbReference type="PATRIC" id="fig|1445510.3.peg.3866"/>
<keyword evidence="5" id="KW-1003">Cell membrane</keyword>
<dbReference type="OrthoDB" id="9783937at2"/>
<name>A0A0C5VNN5_9GAMM</name>
<sequence length="260" mass="27759">MDQFLIMALLGGLGIALITGPLGSFMVWRRMAYFGDTLAHSGLLGVALGLLMAIEPLLGLVVTTTTVAILLFILDRQTLLPTDTLLGILSHGSLSLGLVALGLIHNPGIDLNGLLFGDVLTLNWNDIAWIYAIGIAALLTLTVIWKSLLLMTVSMELAAAEGVAITRIQLIFLLLLAFTIAIAMKAVGILLITSLLIVPAATARRLARSPEQMALFASLLGSLSVFGGLLMSYWWDLASGPAIVIFACLLFMASLFRRQN</sequence>
<dbReference type="KEGG" id="gsn:YC6258_03890"/>
<keyword evidence="8" id="KW-0864">Zinc transport</keyword>
<dbReference type="PANTHER" id="PTHR30477:SF23">
    <property type="entry name" value="HIGH-AFFINITY ZINC UPTAKE SYSTEM MEMBRANE PROTEIN ZNUB"/>
    <property type="match status" value="1"/>
</dbReference>
<dbReference type="HOGENOM" id="CLU_028808_3_2_6"/>
<dbReference type="GO" id="GO:0010043">
    <property type="term" value="P:response to zinc ion"/>
    <property type="evidence" value="ECO:0007669"/>
    <property type="project" value="TreeGrafter"/>
</dbReference>
<proteinExistence type="inferred from homology"/>
<accession>A0A0C5VNN5</accession>
<comment type="similarity">
    <text evidence="3 13">Belongs to the ABC-3 integral membrane protein family.</text>
</comment>
<evidence type="ECO:0000313" key="15">
    <source>
        <dbReference type="EMBL" id="AJQ95926.1"/>
    </source>
</evidence>
<evidence type="ECO:0000256" key="9">
    <source>
        <dbReference type="ARBA" id="ARBA00022989"/>
    </source>
</evidence>
<evidence type="ECO:0000256" key="13">
    <source>
        <dbReference type="RuleBase" id="RU003943"/>
    </source>
</evidence>
<dbReference type="GO" id="GO:0006829">
    <property type="term" value="P:zinc ion transport"/>
    <property type="evidence" value="ECO:0007669"/>
    <property type="project" value="UniProtKB-KW"/>
</dbReference>
<evidence type="ECO:0000256" key="8">
    <source>
        <dbReference type="ARBA" id="ARBA00022906"/>
    </source>
</evidence>
<dbReference type="InterPro" id="IPR001626">
    <property type="entry name" value="ABC_TroCD"/>
</dbReference>
<keyword evidence="10" id="KW-0406">Ion transport</keyword>
<dbReference type="STRING" id="1445510.YC6258_03890"/>
<protein>
    <recommendedName>
        <fullName evidence="12">High-affinity zinc uptake system membrane protein ZnuB</fullName>
    </recommendedName>
</protein>
<dbReference type="EMBL" id="CP007142">
    <property type="protein sequence ID" value="AJQ95926.1"/>
    <property type="molecule type" value="Genomic_DNA"/>
</dbReference>
<feature type="transmembrane region" description="Helical" evidence="14">
    <location>
        <begin position="7"/>
        <end position="28"/>
    </location>
</feature>
<feature type="transmembrane region" description="Helical" evidence="14">
    <location>
        <begin position="85"/>
        <end position="107"/>
    </location>
</feature>
<evidence type="ECO:0000256" key="10">
    <source>
        <dbReference type="ARBA" id="ARBA00023065"/>
    </source>
</evidence>
<keyword evidence="16" id="KW-1185">Reference proteome</keyword>
<keyword evidence="7" id="KW-0862">Zinc</keyword>
<evidence type="ECO:0000256" key="1">
    <source>
        <dbReference type="ARBA" id="ARBA00002313"/>
    </source>
</evidence>
<dbReference type="PANTHER" id="PTHR30477">
    <property type="entry name" value="ABC-TRANSPORTER METAL-BINDING PROTEIN"/>
    <property type="match status" value="1"/>
</dbReference>
<feature type="transmembrane region" description="Helical" evidence="14">
    <location>
        <begin position="237"/>
        <end position="256"/>
    </location>
</feature>
<evidence type="ECO:0000256" key="14">
    <source>
        <dbReference type="SAM" id="Phobius"/>
    </source>
</evidence>
<evidence type="ECO:0000313" key="16">
    <source>
        <dbReference type="Proteomes" id="UP000032266"/>
    </source>
</evidence>
<keyword evidence="4 13" id="KW-0813">Transport</keyword>
<comment type="subcellular location">
    <subcellularLocation>
        <location evidence="2 13">Cell membrane</location>
        <topology evidence="2 13">Multi-pass membrane protein</topology>
    </subcellularLocation>
</comment>
<dbReference type="AlphaFoldDB" id="A0A0C5VNN5"/>
<reference evidence="15 16" key="1">
    <citation type="submission" date="2014-01" db="EMBL/GenBank/DDBJ databases">
        <title>Full genme sequencing of cellulolytic bacterium Gynuella sunshinyii YC6258T gen. nov., sp. nov.</title>
        <authorList>
            <person name="Khan H."/>
            <person name="Chung E.J."/>
            <person name="Chung Y.R."/>
        </authorList>
    </citation>
    <scope>NUCLEOTIDE SEQUENCE [LARGE SCALE GENOMIC DNA]</scope>
    <source>
        <strain evidence="15 16">YC6258</strain>
    </source>
</reference>
<evidence type="ECO:0000256" key="11">
    <source>
        <dbReference type="ARBA" id="ARBA00023136"/>
    </source>
</evidence>
<dbReference type="Proteomes" id="UP000032266">
    <property type="component" value="Chromosome"/>
</dbReference>
<evidence type="ECO:0000256" key="6">
    <source>
        <dbReference type="ARBA" id="ARBA00022692"/>
    </source>
</evidence>
<keyword evidence="11 14" id="KW-0472">Membrane</keyword>
<dbReference type="GO" id="GO:0055085">
    <property type="term" value="P:transmembrane transport"/>
    <property type="evidence" value="ECO:0007669"/>
    <property type="project" value="InterPro"/>
</dbReference>
<evidence type="ECO:0000256" key="3">
    <source>
        <dbReference type="ARBA" id="ARBA00008034"/>
    </source>
</evidence>
<evidence type="ECO:0000256" key="7">
    <source>
        <dbReference type="ARBA" id="ARBA00022833"/>
    </source>
</evidence>
<keyword evidence="9 14" id="KW-1133">Transmembrane helix</keyword>
<gene>
    <name evidence="15" type="ORF">YC6258_03890</name>
</gene>
<evidence type="ECO:0000256" key="4">
    <source>
        <dbReference type="ARBA" id="ARBA00022448"/>
    </source>
</evidence>
<evidence type="ECO:0000256" key="5">
    <source>
        <dbReference type="ARBA" id="ARBA00022475"/>
    </source>
</evidence>
<comment type="function">
    <text evidence="1">Involved in the high-affinity zinc uptake transport system.</text>
</comment>
<keyword evidence="6 13" id="KW-0812">Transmembrane</keyword>
<feature type="transmembrane region" description="Helical" evidence="14">
    <location>
        <begin position="48"/>
        <end position="73"/>
    </location>
</feature>